<dbReference type="AlphaFoldDB" id="M5RQS5"/>
<gene>
    <name evidence="3" type="ORF">RMSM_01390</name>
</gene>
<evidence type="ECO:0000256" key="2">
    <source>
        <dbReference type="SAM" id="Phobius"/>
    </source>
</evidence>
<keyword evidence="2" id="KW-0812">Transmembrane</keyword>
<evidence type="ECO:0000313" key="4">
    <source>
        <dbReference type="Proteomes" id="UP000011991"/>
    </source>
</evidence>
<dbReference type="Proteomes" id="UP000011991">
    <property type="component" value="Unassembled WGS sequence"/>
</dbReference>
<evidence type="ECO:0000313" key="3">
    <source>
        <dbReference type="EMBL" id="EMI21693.1"/>
    </source>
</evidence>
<keyword evidence="4" id="KW-1185">Reference proteome</keyword>
<dbReference type="OrthoDB" id="288335at2"/>
<accession>M5RQS5</accession>
<reference evidence="3 4" key="1">
    <citation type="journal article" date="2013" name="Mar. Genomics">
        <title>Expression of sulfatases in Rhodopirellula baltica and the diversity of sulfatases in the genus Rhodopirellula.</title>
        <authorList>
            <person name="Wegner C.E."/>
            <person name="Richter-Heitmann T."/>
            <person name="Klindworth A."/>
            <person name="Klockow C."/>
            <person name="Richter M."/>
            <person name="Achstetter T."/>
            <person name="Glockner F.O."/>
            <person name="Harder J."/>
        </authorList>
    </citation>
    <scope>NUCLEOTIDE SEQUENCE [LARGE SCALE GENOMIC DNA]</scope>
    <source>
        <strain evidence="3 4">SM1</strain>
    </source>
</reference>
<dbReference type="PATRIC" id="fig|1265738.3.peg.1381"/>
<dbReference type="RefSeq" id="WP_008693169.1">
    <property type="nucleotide sequence ID" value="NZ_ANOG01000205.1"/>
</dbReference>
<dbReference type="EMBL" id="ANOG01000205">
    <property type="protein sequence ID" value="EMI21693.1"/>
    <property type="molecule type" value="Genomic_DNA"/>
</dbReference>
<keyword evidence="2" id="KW-0472">Membrane</keyword>
<evidence type="ECO:0000256" key="1">
    <source>
        <dbReference type="SAM" id="MobiDB-lite"/>
    </source>
</evidence>
<feature type="region of interest" description="Disordered" evidence="1">
    <location>
        <begin position="130"/>
        <end position="152"/>
    </location>
</feature>
<sequence>MRKPMFPESRIQRIVTIIGWSLLLLLVVGCGPSGRDLSDAQWLQLQQDIQQERAEIGRQRDLLESDRREWNEREYSEPILAAAITSSVLLACCLLPLLLTACVLRSRESDQDSEAVCDLVIDEVLHLPDVTPSESSPKVDSQNTRRLASRES</sequence>
<comment type="caution">
    <text evidence="3">The sequence shown here is derived from an EMBL/GenBank/DDBJ whole genome shotgun (WGS) entry which is preliminary data.</text>
</comment>
<dbReference type="PROSITE" id="PS51257">
    <property type="entry name" value="PROKAR_LIPOPROTEIN"/>
    <property type="match status" value="1"/>
</dbReference>
<name>M5RQS5_9BACT</name>
<feature type="compositionally biased region" description="Polar residues" evidence="1">
    <location>
        <begin position="132"/>
        <end position="146"/>
    </location>
</feature>
<organism evidence="3 4">
    <name type="scientific">Rhodopirellula maiorica SM1</name>
    <dbReference type="NCBI Taxonomy" id="1265738"/>
    <lineage>
        <taxon>Bacteria</taxon>
        <taxon>Pseudomonadati</taxon>
        <taxon>Planctomycetota</taxon>
        <taxon>Planctomycetia</taxon>
        <taxon>Pirellulales</taxon>
        <taxon>Pirellulaceae</taxon>
        <taxon>Novipirellula</taxon>
    </lineage>
</organism>
<protein>
    <submittedName>
        <fullName evidence="3">Membrane protein</fullName>
    </submittedName>
</protein>
<feature type="transmembrane region" description="Helical" evidence="2">
    <location>
        <begin position="79"/>
        <end position="104"/>
    </location>
</feature>
<keyword evidence="2" id="KW-1133">Transmembrane helix</keyword>
<proteinExistence type="predicted"/>